<keyword evidence="10" id="KW-0539">Nucleus</keyword>
<comment type="subcellular location">
    <subcellularLocation>
        <location evidence="1">Nucleus</location>
        <location evidence="1">Nuclear pore complex</location>
    </subcellularLocation>
</comment>
<name>U4KX49_PYROM</name>
<dbReference type="Pfam" id="PF00400">
    <property type="entry name" value="WD40"/>
    <property type="match status" value="4"/>
</dbReference>
<feature type="region of interest" description="Disordered" evidence="12">
    <location>
        <begin position="293"/>
        <end position="312"/>
    </location>
</feature>
<dbReference type="OrthoDB" id="5566198at2759"/>
<keyword evidence="8" id="KW-0811">Translocation</keyword>
<evidence type="ECO:0000256" key="7">
    <source>
        <dbReference type="ARBA" id="ARBA00022927"/>
    </source>
</evidence>
<dbReference type="STRING" id="1076935.U4KX49"/>
<dbReference type="GO" id="GO:1904263">
    <property type="term" value="P:positive regulation of TORC1 signaling"/>
    <property type="evidence" value="ECO:0007669"/>
    <property type="project" value="TreeGrafter"/>
</dbReference>
<dbReference type="GO" id="GO:0005198">
    <property type="term" value="F:structural molecule activity"/>
    <property type="evidence" value="ECO:0007669"/>
    <property type="project" value="InterPro"/>
</dbReference>
<evidence type="ECO:0000256" key="2">
    <source>
        <dbReference type="ARBA" id="ARBA00010102"/>
    </source>
</evidence>
<evidence type="ECO:0000313" key="14">
    <source>
        <dbReference type="Proteomes" id="UP000018144"/>
    </source>
</evidence>
<dbReference type="GO" id="GO:0031080">
    <property type="term" value="C:nuclear pore outer ring"/>
    <property type="evidence" value="ECO:0007669"/>
    <property type="project" value="TreeGrafter"/>
</dbReference>
<accession>U4KX49</accession>
<dbReference type="PROSITE" id="PS50082">
    <property type="entry name" value="WD_REPEATS_2"/>
    <property type="match status" value="3"/>
</dbReference>
<keyword evidence="14" id="KW-1185">Reference proteome</keyword>
<dbReference type="PANTHER" id="PTHR11024:SF3">
    <property type="entry name" value="NUCLEOPORIN SEH1"/>
    <property type="match status" value="1"/>
</dbReference>
<evidence type="ECO:0000256" key="12">
    <source>
        <dbReference type="SAM" id="MobiDB-lite"/>
    </source>
</evidence>
<dbReference type="GO" id="GO:0051028">
    <property type="term" value="P:mRNA transport"/>
    <property type="evidence" value="ECO:0007669"/>
    <property type="project" value="UniProtKB-KW"/>
</dbReference>
<dbReference type="Gene3D" id="2.130.10.10">
    <property type="entry name" value="YVTN repeat-like/Quinoprotein amine dehydrogenase"/>
    <property type="match status" value="1"/>
</dbReference>
<protein>
    <submittedName>
        <fullName evidence="13">Similar to Nucleoporin seh1 acc. no. Q10099</fullName>
    </submittedName>
</protein>
<dbReference type="InterPro" id="IPR001680">
    <property type="entry name" value="WD40_rpt"/>
</dbReference>
<reference evidence="13 14" key="1">
    <citation type="journal article" date="2013" name="PLoS Genet.">
        <title>The genome and development-dependent transcriptomes of Pyronema confluens: a window into fungal evolution.</title>
        <authorList>
            <person name="Traeger S."/>
            <person name="Altegoer F."/>
            <person name="Freitag M."/>
            <person name="Gabaldon T."/>
            <person name="Kempken F."/>
            <person name="Kumar A."/>
            <person name="Marcet-Houben M."/>
            <person name="Poggeler S."/>
            <person name="Stajich J.E."/>
            <person name="Nowrousian M."/>
        </authorList>
    </citation>
    <scope>NUCLEOTIDE SEQUENCE [LARGE SCALE GENOMIC DNA]</scope>
    <source>
        <strain evidence="14">CBS 100304</strain>
        <tissue evidence="13">Vegetative mycelium</tissue>
    </source>
</reference>
<keyword evidence="3" id="KW-0813">Transport</keyword>
<evidence type="ECO:0000256" key="3">
    <source>
        <dbReference type="ARBA" id="ARBA00022448"/>
    </source>
</evidence>
<evidence type="ECO:0000256" key="10">
    <source>
        <dbReference type="ARBA" id="ARBA00023242"/>
    </source>
</evidence>
<sequence>MSKLSDLKKPLGATTSSNSYVHFPTGHEDLVHDVAYDYYGRRMATVSADQRLKIFDLDDNGEWCKSGEVKAHDASIGKVIWGPPEHGQILATCSYDRHVRIWEEQEMEPKLSPHRWKRQFQMTAEARTAVLSIAFPPTQASSSSSSTGLKIAFISTDGTVSIYECREPHDLSHWVPIDSIKAIPTPPPRESEVAFCLAFCPSRWGGEQLVVGAMDSVRVYRHNAAGKLRAAEELPGHGGLVRDVAWAVTMGRNYHLIATACKDGHVRIFKLTSGGTVAVKPVPQVRTISRKKGAGLSQGLGGEEPEGDGEEVTERWNVEKVADFGDHRSEVWKVAWNATGTILSSTGDDGKIRLWKAAINGEFQLLGIVATPKSGGNTVDDD</sequence>
<keyword evidence="6" id="KW-0509">mRNA transport</keyword>
<evidence type="ECO:0000256" key="8">
    <source>
        <dbReference type="ARBA" id="ARBA00023010"/>
    </source>
</evidence>
<evidence type="ECO:0000256" key="6">
    <source>
        <dbReference type="ARBA" id="ARBA00022816"/>
    </source>
</evidence>
<dbReference type="Proteomes" id="UP000018144">
    <property type="component" value="Unassembled WGS sequence"/>
</dbReference>
<dbReference type="InterPro" id="IPR037363">
    <property type="entry name" value="Sec13/Seh1_fam"/>
</dbReference>
<comment type="similarity">
    <text evidence="2">Belongs to the WD repeat SEC13 family.</text>
</comment>
<keyword evidence="7" id="KW-0653">Protein transport</keyword>
<dbReference type="EMBL" id="HF935274">
    <property type="protein sequence ID" value="CCX05881.1"/>
    <property type="molecule type" value="Genomic_DNA"/>
</dbReference>
<feature type="repeat" description="WD" evidence="11">
    <location>
        <begin position="24"/>
        <end position="58"/>
    </location>
</feature>
<dbReference type="GO" id="GO:0015031">
    <property type="term" value="P:protein transport"/>
    <property type="evidence" value="ECO:0007669"/>
    <property type="project" value="UniProtKB-KW"/>
</dbReference>
<feature type="repeat" description="WD" evidence="11">
    <location>
        <begin position="324"/>
        <end position="356"/>
    </location>
</feature>
<keyword evidence="5" id="KW-0677">Repeat</keyword>
<proteinExistence type="inferred from homology"/>
<dbReference type="GO" id="GO:0034198">
    <property type="term" value="P:cellular response to amino acid starvation"/>
    <property type="evidence" value="ECO:0007669"/>
    <property type="project" value="TreeGrafter"/>
</dbReference>
<keyword evidence="9" id="KW-0906">Nuclear pore complex</keyword>
<keyword evidence="4 11" id="KW-0853">WD repeat</keyword>
<evidence type="ECO:0000256" key="1">
    <source>
        <dbReference type="ARBA" id="ARBA00004567"/>
    </source>
</evidence>
<dbReference type="PANTHER" id="PTHR11024">
    <property type="entry name" value="NUCLEAR PORE COMPLEX PROTEIN SEC13 / SEH1 FAMILY MEMBER"/>
    <property type="match status" value="1"/>
</dbReference>
<evidence type="ECO:0000256" key="5">
    <source>
        <dbReference type="ARBA" id="ARBA00022737"/>
    </source>
</evidence>
<evidence type="ECO:0000256" key="9">
    <source>
        <dbReference type="ARBA" id="ARBA00023132"/>
    </source>
</evidence>
<dbReference type="AlphaFoldDB" id="U4KX49"/>
<dbReference type="InterPro" id="IPR036322">
    <property type="entry name" value="WD40_repeat_dom_sf"/>
</dbReference>
<dbReference type="GO" id="GO:0035859">
    <property type="term" value="C:Seh1-associated complex"/>
    <property type="evidence" value="ECO:0007669"/>
    <property type="project" value="TreeGrafter"/>
</dbReference>
<dbReference type="InterPro" id="IPR015943">
    <property type="entry name" value="WD40/YVTN_repeat-like_dom_sf"/>
</dbReference>
<dbReference type="eggNOG" id="KOG2445">
    <property type="taxonomic scope" value="Eukaryota"/>
</dbReference>
<evidence type="ECO:0000256" key="11">
    <source>
        <dbReference type="PROSITE-ProRule" id="PRU00221"/>
    </source>
</evidence>
<dbReference type="OMA" id="NAPTRRW"/>
<dbReference type="SUPFAM" id="SSF50978">
    <property type="entry name" value="WD40 repeat-like"/>
    <property type="match status" value="1"/>
</dbReference>
<gene>
    <name evidence="13" type="ORF">PCON_05468</name>
</gene>
<evidence type="ECO:0000256" key="4">
    <source>
        <dbReference type="ARBA" id="ARBA00022574"/>
    </source>
</evidence>
<evidence type="ECO:0000313" key="13">
    <source>
        <dbReference type="EMBL" id="CCX05881.1"/>
    </source>
</evidence>
<dbReference type="SMART" id="SM00320">
    <property type="entry name" value="WD40"/>
    <property type="match status" value="6"/>
</dbReference>
<dbReference type="PROSITE" id="PS50294">
    <property type="entry name" value="WD_REPEATS_REGION"/>
    <property type="match status" value="2"/>
</dbReference>
<organism evidence="13 14">
    <name type="scientific">Pyronema omphalodes (strain CBS 100304)</name>
    <name type="common">Pyronema confluens</name>
    <dbReference type="NCBI Taxonomy" id="1076935"/>
    <lineage>
        <taxon>Eukaryota</taxon>
        <taxon>Fungi</taxon>
        <taxon>Dikarya</taxon>
        <taxon>Ascomycota</taxon>
        <taxon>Pezizomycotina</taxon>
        <taxon>Pezizomycetes</taxon>
        <taxon>Pezizales</taxon>
        <taxon>Pyronemataceae</taxon>
        <taxon>Pyronema</taxon>
    </lineage>
</organism>
<feature type="repeat" description="WD" evidence="11">
    <location>
        <begin position="69"/>
        <end position="112"/>
    </location>
</feature>